<name>A0A016VWF6_9BILA</name>
<dbReference type="OrthoDB" id="2339771at2759"/>
<evidence type="ECO:0000313" key="1">
    <source>
        <dbReference type="EMBL" id="EYC31053.1"/>
    </source>
</evidence>
<protein>
    <submittedName>
        <fullName evidence="1">Uncharacterized protein</fullName>
    </submittedName>
</protein>
<accession>A0A016VWF6</accession>
<dbReference type="Proteomes" id="UP000024635">
    <property type="component" value="Unassembled WGS sequence"/>
</dbReference>
<organism evidence="1 2">
    <name type="scientific">Ancylostoma ceylanicum</name>
    <dbReference type="NCBI Taxonomy" id="53326"/>
    <lineage>
        <taxon>Eukaryota</taxon>
        <taxon>Metazoa</taxon>
        <taxon>Ecdysozoa</taxon>
        <taxon>Nematoda</taxon>
        <taxon>Chromadorea</taxon>
        <taxon>Rhabditida</taxon>
        <taxon>Rhabditina</taxon>
        <taxon>Rhabditomorpha</taxon>
        <taxon>Strongyloidea</taxon>
        <taxon>Ancylostomatidae</taxon>
        <taxon>Ancylostomatinae</taxon>
        <taxon>Ancylostoma</taxon>
    </lineage>
</organism>
<evidence type="ECO:0000313" key="2">
    <source>
        <dbReference type="Proteomes" id="UP000024635"/>
    </source>
</evidence>
<reference evidence="2" key="1">
    <citation type="journal article" date="2015" name="Nat. Genet.">
        <title>The genome and transcriptome of the zoonotic hookworm Ancylostoma ceylanicum identify infection-specific gene families.</title>
        <authorList>
            <person name="Schwarz E.M."/>
            <person name="Hu Y."/>
            <person name="Antoshechkin I."/>
            <person name="Miller M.M."/>
            <person name="Sternberg P.W."/>
            <person name="Aroian R.V."/>
        </authorList>
    </citation>
    <scope>NUCLEOTIDE SEQUENCE</scope>
    <source>
        <strain evidence="2">HY135</strain>
    </source>
</reference>
<keyword evidence="2" id="KW-1185">Reference proteome</keyword>
<proteinExistence type="predicted"/>
<comment type="caution">
    <text evidence="1">The sequence shown here is derived from an EMBL/GenBank/DDBJ whole genome shotgun (WGS) entry which is preliminary data.</text>
</comment>
<gene>
    <name evidence="1" type="primary">Acey_s0004.g1927</name>
    <name evidence="1" type="ORF">Y032_0004g1927</name>
</gene>
<dbReference type="AlphaFoldDB" id="A0A016VWF6"/>
<dbReference type="EMBL" id="JARK01001340">
    <property type="protein sequence ID" value="EYC31053.1"/>
    <property type="molecule type" value="Genomic_DNA"/>
</dbReference>
<sequence length="89" mass="9700">MLPDYTVFHTTHYMYSALEHASHTKSIALNGVADTGMVTLISVSAAISPQVGGYSWCSTYRCDLLASRLHVKGSSSRNPRLGAEVWVVK</sequence>